<dbReference type="Proteomes" id="UP000714275">
    <property type="component" value="Unassembled WGS sequence"/>
</dbReference>
<dbReference type="AlphaFoldDB" id="A0A9P6ZUF9"/>
<keyword evidence="2" id="KW-1185">Reference proteome</keyword>
<evidence type="ECO:0000313" key="1">
    <source>
        <dbReference type="EMBL" id="KAG1776706.1"/>
    </source>
</evidence>
<reference evidence="1" key="1">
    <citation type="journal article" date="2020" name="New Phytol.">
        <title>Comparative genomics reveals dynamic genome evolution in host specialist ectomycorrhizal fungi.</title>
        <authorList>
            <person name="Lofgren L.A."/>
            <person name="Nguyen N.H."/>
            <person name="Vilgalys R."/>
            <person name="Ruytinx J."/>
            <person name="Liao H.L."/>
            <person name="Branco S."/>
            <person name="Kuo A."/>
            <person name="LaButti K."/>
            <person name="Lipzen A."/>
            <person name="Andreopoulos W."/>
            <person name="Pangilinan J."/>
            <person name="Riley R."/>
            <person name="Hundley H."/>
            <person name="Na H."/>
            <person name="Barry K."/>
            <person name="Grigoriev I.V."/>
            <person name="Stajich J.E."/>
            <person name="Kennedy P.G."/>
        </authorList>
    </citation>
    <scope>NUCLEOTIDE SEQUENCE</scope>
    <source>
        <strain evidence="1">DOB743</strain>
    </source>
</reference>
<sequence length="171" mass="18222">MAAKLQSWKSTPTVAGMRRQMEHFSRAASMKGIVLTAARAVMSSATRVIEALPLPGLIGLFFAPIRAPLSNGSITSAALSALHSFFVCNLMAATSLSLEPALVELSSMVSHCKFEASDSSGDKVVFLKIMNMIHDCIAASSVGAFLGYIEIYKMLETVLMTACQMRLSGAL</sequence>
<organism evidence="1 2">
    <name type="scientific">Suillus placidus</name>
    <dbReference type="NCBI Taxonomy" id="48579"/>
    <lineage>
        <taxon>Eukaryota</taxon>
        <taxon>Fungi</taxon>
        <taxon>Dikarya</taxon>
        <taxon>Basidiomycota</taxon>
        <taxon>Agaricomycotina</taxon>
        <taxon>Agaricomycetes</taxon>
        <taxon>Agaricomycetidae</taxon>
        <taxon>Boletales</taxon>
        <taxon>Suillineae</taxon>
        <taxon>Suillaceae</taxon>
        <taxon>Suillus</taxon>
    </lineage>
</organism>
<dbReference type="EMBL" id="JABBWD010000025">
    <property type="protein sequence ID" value="KAG1776706.1"/>
    <property type="molecule type" value="Genomic_DNA"/>
</dbReference>
<accession>A0A9P6ZUF9</accession>
<name>A0A9P6ZUF9_9AGAM</name>
<evidence type="ECO:0000313" key="2">
    <source>
        <dbReference type="Proteomes" id="UP000714275"/>
    </source>
</evidence>
<proteinExistence type="predicted"/>
<gene>
    <name evidence="1" type="ORF">EV702DRAFT_1198097</name>
</gene>
<dbReference type="OrthoDB" id="10258608at2759"/>
<protein>
    <submittedName>
        <fullName evidence="1">Uncharacterized protein</fullName>
    </submittedName>
</protein>
<comment type="caution">
    <text evidence="1">The sequence shown here is derived from an EMBL/GenBank/DDBJ whole genome shotgun (WGS) entry which is preliminary data.</text>
</comment>